<keyword evidence="7 16" id="KW-0479">Metal-binding</keyword>
<feature type="transmembrane region" description="Helical" evidence="19">
    <location>
        <begin position="1176"/>
        <end position="1199"/>
    </location>
</feature>
<comment type="subcellular location">
    <subcellularLocation>
        <location evidence="1 17">Membrane</location>
        <topology evidence="1 17">Multi-pass membrane protein</topology>
    </subcellularLocation>
</comment>
<dbReference type="PANTHER" id="PTHR45628">
    <property type="entry name" value="VOLTAGE-DEPENDENT CALCIUM CHANNEL TYPE A SUBUNIT ALPHA-1"/>
    <property type="match status" value="1"/>
</dbReference>
<dbReference type="OrthoDB" id="431720at2759"/>
<dbReference type="Proteomes" id="UP000515163">
    <property type="component" value="Unplaced"/>
</dbReference>
<dbReference type="FunCoup" id="A0A6P8I0V8">
    <property type="interactions" value="917"/>
</dbReference>
<dbReference type="FunFam" id="1.10.287.70:FF:000117">
    <property type="entry name" value="Voltage-gated Ca2+ channel, alpha subunit"/>
    <property type="match status" value="1"/>
</dbReference>
<feature type="binding site" evidence="16">
    <location>
        <position position="644"/>
    </location>
    <ligand>
        <name>Ca(2+)</name>
        <dbReference type="ChEBI" id="CHEBI:29108"/>
    </ligand>
</feature>
<feature type="transmembrane region" description="Helical" evidence="19">
    <location>
        <begin position="496"/>
        <end position="513"/>
    </location>
</feature>
<dbReference type="RefSeq" id="XP_031558510.1">
    <property type="nucleotide sequence ID" value="XM_031702650.1"/>
</dbReference>
<proteinExistence type="inferred from homology"/>
<feature type="transmembrane region" description="Helical" evidence="19">
    <location>
        <begin position="322"/>
        <end position="343"/>
    </location>
</feature>
<dbReference type="InterPro" id="IPR014873">
    <property type="entry name" value="VDCC_a1su_IQ"/>
</dbReference>
<evidence type="ECO:0000256" key="13">
    <source>
        <dbReference type="ARBA" id="ARBA00023136"/>
    </source>
</evidence>
<dbReference type="FunFam" id="1.20.120.350:FF:000095">
    <property type="entry name" value="Voltage-gated Ca2+ channel, alpha subunit"/>
    <property type="match status" value="1"/>
</dbReference>
<evidence type="ECO:0000256" key="1">
    <source>
        <dbReference type="ARBA" id="ARBA00004141"/>
    </source>
</evidence>
<dbReference type="GO" id="GO:0046872">
    <property type="term" value="F:metal ion binding"/>
    <property type="evidence" value="ECO:0007669"/>
    <property type="project" value="UniProtKB-KW"/>
</dbReference>
<keyword evidence="12" id="KW-0406">Ion transport</keyword>
<evidence type="ECO:0000256" key="18">
    <source>
        <dbReference type="SAM" id="MobiDB-lite"/>
    </source>
</evidence>
<organism evidence="21 22">
    <name type="scientific">Actinia tenebrosa</name>
    <name type="common">Australian red waratah sea anemone</name>
    <dbReference type="NCBI Taxonomy" id="6105"/>
    <lineage>
        <taxon>Eukaryota</taxon>
        <taxon>Metazoa</taxon>
        <taxon>Cnidaria</taxon>
        <taxon>Anthozoa</taxon>
        <taxon>Hexacorallia</taxon>
        <taxon>Actiniaria</taxon>
        <taxon>Actiniidae</taxon>
        <taxon>Actinia</taxon>
    </lineage>
</organism>
<evidence type="ECO:0000256" key="7">
    <source>
        <dbReference type="ARBA" id="ARBA00022723"/>
    </source>
</evidence>
<feature type="binding site" evidence="16">
    <location>
        <position position="1040"/>
    </location>
    <ligand>
        <name>Ca(2+)</name>
        <dbReference type="ChEBI" id="CHEBI:29108"/>
    </ligand>
</feature>
<evidence type="ECO:0000256" key="14">
    <source>
        <dbReference type="ARBA" id="ARBA00023180"/>
    </source>
</evidence>
<keyword evidence="8" id="KW-0677">Repeat</keyword>
<dbReference type="GO" id="GO:0005891">
    <property type="term" value="C:voltage-gated calcium channel complex"/>
    <property type="evidence" value="ECO:0007669"/>
    <property type="project" value="InterPro"/>
</dbReference>
<feature type="transmembrane region" description="Helical" evidence="19">
    <location>
        <begin position="72"/>
        <end position="91"/>
    </location>
</feature>
<evidence type="ECO:0000256" key="9">
    <source>
        <dbReference type="ARBA" id="ARBA00022837"/>
    </source>
</evidence>
<dbReference type="InterPro" id="IPR050599">
    <property type="entry name" value="VDCC_alpha-1_subunit"/>
</dbReference>
<accession>A0A6P8I0V8</accession>
<feature type="compositionally biased region" description="Acidic residues" evidence="18">
    <location>
        <begin position="747"/>
        <end position="758"/>
    </location>
</feature>
<keyword evidence="4 17" id="KW-0109">Calcium transport</keyword>
<dbReference type="SUPFAM" id="SSF81324">
    <property type="entry name" value="Voltage-gated potassium channels"/>
    <property type="match status" value="4"/>
</dbReference>
<dbReference type="Gene3D" id="1.10.238.10">
    <property type="entry name" value="EF-hand"/>
    <property type="match status" value="1"/>
</dbReference>
<dbReference type="FunFam" id="1.10.238.10:FF:000063">
    <property type="entry name" value="Voltage-dependent N-type calcium channel subunit alpha"/>
    <property type="match status" value="1"/>
</dbReference>
<feature type="domain" description="Voltage-dependent calcium channel alpha-1 subunit IQ" evidence="20">
    <location>
        <begin position="1537"/>
        <end position="1572"/>
    </location>
</feature>
<name>A0A6P8I0V8_ACTTE</name>
<gene>
    <name evidence="22" type="primary">LOC116294953</name>
</gene>
<evidence type="ECO:0000256" key="19">
    <source>
        <dbReference type="SAM" id="Phobius"/>
    </source>
</evidence>
<feature type="binding site" evidence="16">
    <location>
        <position position="300"/>
    </location>
    <ligand>
        <name>Ca(2+)</name>
        <dbReference type="ChEBI" id="CHEBI:29108"/>
    </ligand>
</feature>
<feature type="transmembrane region" description="Helical" evidence="19">
    <location>
        <begin position="1368"/>
        <end position="1391"/>
    </location>
</feature>
<keyword evidence="2" id="KW-0813">Transport</keyword>
<feature type="transmembrane region" description="Helical" evidence="19">
    <location>
        <begin position="1067"/>
        <end position="1094"/>
    </location>
</feature>
<evidence type="ECO:0000256" key="17">
    <source>
        <dbReference type="RuleBase" id="RU003808"/>
    </source>
</evidence>
<evidence type="ECO:0000256" key="11">
    <source>
        <dbReference type="ARBA" id="ARBA00022989"/>
    </source>
</evidence>
<evidence type="ECO:0000256" key="5">
    <source>
        <dbReference type="ARBA" id="ARBA00022673"/>
    </source>
</evidence>
<evidence type="ECO:0000256" key="2">
    <source>
        <dbReference type="ARBA" id="ARBA00022448"/>
    </source>
</evidence>
<keyword evidence="11 19" id="KW-1133">Transmembrane helix</keyword>
<evidence type="ECO:0000256" key="10">
    <source>
        <dbReference type="ARBA" id="ARBA00022882"/>
    </source>
</evidence>
<dbReference type="FunFam" id="1.10.287.70:FF:000107">
    <property type="entry name" value="Voltage-dependent L-type calcium channel subunit alpha"/>
    <property type="match status" value="1"/>
</dbReference>
<feature type="region of interest" description="Disordered" evidence="18">
    <location>
        <begin position="729"/>
        <end position="760"/>
    </location>
</feature>
<dbReference type="InterPro" id="IPR005821">
    <property type="entry name" value="Ion_trans_dom"/>
</dbReference>
<feature type="transmembrane region" description="Helical" evidence="19">
    <location>
        <begin position="1147"/>
        <end position="1164"/>
    </location>
</feature>
<evidence type="ECO:0000256" key="8">
    <source>
        <dbReference type="ARBA" id="ARBA00022737"/>
    </source>
</evidence>
<comment type="similarity">
    <text evidence="17">Belongs to the calcium channel alpha-1 subunit (TC 1.A.1.11) family.</text>
</comment>
<evidence type="ECO:0000256" key="4">
    <source>
        <dbReference type="ARBA" id="ARBA00022568"/>
    </source>
</evidence>
<keyword evidence="15" id="KW-0407">Ion channel</keyword>
<dbReference type="InterPro" id="IPR031649">
    <property type="entry name" value="GPHH_dom"/>
</dbReference>
<dbReference type="FunFam" id="1.10.287.70:FF:000007">
    <property type="entry name" value="Voltage-dependent L-type calcium channel subunit alpha"/>
    <property type="match status" value="1"/>
</dbReference>
<feature type="transmembrane region" description="Helical" evidence="19">
    <location>
        <begin position="1275"/>
        <end position="1292"/>
    </location>
</feature>
<dbReference type="InParanoid" id="A0A6P8I0V8"/>
<keyword evidence="9 16" id="KW-0106">Calcium</keyword>
<evidence type="ECO:0000256" key="15">
    <source>
        <dbReference type="ARBA" id="ARBA00023303"/>
    </source>
</evidence>
<dbReference type="GO" id="GO:0098793">
    <property type="term" value="C:presynapse"/>
    <property type="evidence" value="ECO:0007669"/>
    <property type="project" value="UniProtKB-ARBA"/>
</dbReference>
<feature type="transmembrane region" description="Helical" evidence="19">
    <location>
        <begin position="587"/>
        <end position="609"/>
    </location>
</feature>
<feature type="transmembrane region" description="Helical" evidence="19">
    <location>
        <begin position="670"/>
        <end position="694"/>
    </location>
</feature>
<dbReference type="KEGG" id="aten:116294953"/>
<feature type="transmembrane region" description="Helical" evidence="19">
    <location>
        <begin position="463"/>
        <end position="484"/>
    </location>
</feature>
<reference evidence="22" key="1">
    <citation type="submission" date="2025-08" db="UniProtKB">
        <authorList>
            <consortium name="RefSeq"/>
        </authorList>
    </citation>
    <scope>IDENTIFICATION</scope>
</reference>
<evidence type="ECO:0000313" key="21">
    <source>
        <dbReference type="Proteomes" id="UP000515163"/>
    </source>
</evidence>
<feature type="transmembrane region" description="Helical" evidence="19">
    <location>
        <begin position="197"/>
        <end position="221"/>
    </location>
</feature>
<dbReference type="Pfam" id="PF08763">
    <property type="entry name" value="Ca_chan_IQ"/>
    <property type="match status" value="1"/>
</dbReference>
<dbReference type="InterPro" id="IPR027359">
    <property type="entry name" value="Volt_channel_dom_sf"/>
</dbReference>
<dbReference type="GO" id="GO:0098703">
    <property type="term" value="P:calcium ion import across plasma membrane"/>
    <property type="evidence" value="ECO:0007669"/>
    <property type="project" value="TreeGrafter"/>
</dbReference>
<keyword evidence="3" id="KW-0597">Phosphoprotein</keyword>
<dbReference type="InterPro" id="IPR002077">
    <property type="entry name" value="VDCCAlpha1"/>
</dbReference>
<dbReference type="GO" id="GO:0008331">
    <property type="term" value="F:high voltage-gated calcium channel activity"/>
    <property type="evidence" value="ECO:0007669"/>
    <property type="project" value="TreeGrafter"/>
</dbReference>
<evidence type="ECO:0000259" key="20">
    <source>
        <dbReference type="SMART" id="SM01062"/>
    </source>
</evidence>
<keyword evidence="14" id="KW-0325">Glycoprotein</keyword>
<dbReference type="GeneID" id="116294953"/>
<dbReference type="Pfam" id="PF00520">
    <property type="entry name" value="Ion_trans"/>
    <property type="match status" value="4"/>
</dbReference>
<feature type="transmembrane region" description="Helical" evidence="19">
    <location>
        <begin position="953"/>
        <end position="975"/>
    </location>
</feature>
<keyword evidence="5 17" id="KW-0107">Calcium channel</keyword>
<dbReference type="FunFam" id="1.10.287.70:FF:000068">
    <property type="entry name" value="Voltage-dependent N-type calcium channel subunit alpha"/>
    <property type="match status" value="1"/>
</dbReference>
<evidence type="ECO:0000256" key="12">
    <source>
        <dbReference type="ARBA" id="ARBA00023065"/>
    </source>
</evidence>
<dbReference type="FunFam" id="1.20.120.350:FF:000011">
    <property type="entry name" value="Voltage-dependent N-type calcium channel subunit alpha"/>
    <property type="match status" value="1"/>
</dbReference>
<feature type="region of interest" description="Disordered" evidence="18">
    <location>
        <begin position="1668"/>
        <end position="1704"/>
    </location>
</feature>
<keyword evidence="6 19" id="KW-0812">Transmembrane</keyword>
<keyword evidence="10 17" id="KW-0851">Voltage-gated channel</keyword>
<dbReference type="PANTHER" id="PTHR45628:SF7">
    <property type="entry name" value="VOLTAGE-DEPENDENT CALCIUM CHANNEL TYPE A SUBUNIT ALPHA-1"/>
    <property type="match status" value="1"/>
</dbReference>
<evidence type="ECO:0000256" key="16">
    <source>
        <dbReference type="PIRSR" id="PIRSR602077-1"/>
    </source>
</evidence>
<keyword evidence="21" id="KW-1185">Reference proteome</keyword>
<sequence length="1749" mass="199847">MSDMRRASSVPSEDYYTKSRMTNARTSRSASIQGDSTPLTLASFITSNRSLFILSERNIIRRFCKKIVESKPFEYFILLTILVNCILLAANTPLPKGDKSDTNIVIDNAEIYLLAIFCLECVLKVIALGFVLHPGSYLRSGWNLLDFTVVVTGLLSLPQLNVGIDAGSLKALRAARVLRPLKLVSGIPSLQVVMKSIMCAMLPLLQICLLVGFVIIIYAIIGLEFLCGKFHYACHLNDTTTGQLTLPGEPEICDFEKKGGKSCEDGYVCTRFFQGPNDGITSFDNIFAGCLTVFQVITNEGWTDIMYWTFSAYDQHGYYFWLYYYSLVIIGSFFMLNLVLGVLSGEFAKERERVENRRAFLKVRRTKQMERMLHGYLDWISKAEDLMLEEDDEGERNVDVLRRRNLDRVEDGDVAMTSQVLTGNGGKRHRLNTGQKRTFWQRFIRKNKRWRIRVRQIVKHQSFYWAVIICVFLNTVTAACTHYQQPDWLTSFQDKAEVIFISFFFMEMVLKLYGLGPQLYFKSQFNTFDCVVVCCGIMELIIKAVEGIELGISVLRALRLLRLFKFTRYWSSLRNLVTSLLSSVRSILSLLFLLFLFIVIFALLGMQIFGANFRNLPGRSGNPRTNFDDFWNAFLAVFQILTGEDWNAVMYDGVLSQGWLDNNAATALAWSLYFVLLVVLGNYVLLNVFLAIAVDNLANAQQLNADEAEEEEAREERKRVIMEQFQDSRFSPGEAGRNGNAKRDNDDLPPEEEFEEVEEGNKKLSAKNFLKSLKNPDKIIEHRKPGDPVPIINTWSLFLFPPGNPVRKLCHWLVNLRHFDNVILIIILISSSLLALEDPVDENSKRNQILTYFDYVFTTIFAMEVVVKLIDYGAILHPGSYFRDAWNCIDALVVSCAIASLVLGNDKENSDPQSMKTVKVLRVLRVLRPLKAINKAKKLKAVFQCMVFSLRNVLNILIITLLFLFIFSVIGVQLFQGKFSGCSDISKMEEKDCHGHYFEYEDYTDLSKVEVKPREWAKEDYNFDNVFKAMLALFTSSTGEGWPALMQRSIDATGIDRGTIVDNKVEIFLFYIFFVIVFTFFFLNIFVALIILTFQEQGEKEQGDCELDRNQRDCLHFAMVAKPSERFMPEDPNTLQYRVWKIVDSRPFEYFIMTLIALNTLILMMKFDNEPPIYRFYLNLFNSIFTFMFTAEAILKLIAFRTNYFRDSWNVFDFVVVLGSLLDFTLDKVMRDDEKLPFDPSLFRLFRAARLIKLLRQGYTIRILLWTFLQSFKALPYVGMLIGLLFFIYAVIGMQLFGQIGLEASDDPWGQINPDNNFQSFTQAIQVLFRSATGENWHVIMLACASGAECDEKAGKPEDEKCGTDVTYVYFISFIFFCSFLLLNLFVAVIMDNFEYLTRDESILGPHHLDEFVRVWSEYDPGATGRIKHTEVCQLLRQMSPPVGIGKKCPKIVAYKRLIKMNMPLHADNTVSFTATLFALVRTSLKIMTEKNNLRENDKELRAMLKRVWPKLTKKTLDKVVPKPPGIINNANKDNSQQPMTVGKIYCAKLIYENYKFLKKKGQPPGDLGPQAPLLGRVVGSQMFQQMRKQQDDEEGEQIHMQDITASIPDGPVMYRTPSTQGVNQQGMPQEYMGRQRYNAQQTPPTRQSTTSLNDGRGPAVTTAIVSRTPQRRQLPQPPMQPGPGQYRTGSQLSLTGKGLGMPDNRGDSVLENGYQPNMNQHIAMAIRSGQSPYAIYGLEDTGEDDDWC</sequence>
<dbReference type="Gene3D" id="1.10.287.70">
    <property type="match status" value="4"/>
</dbReference>
<evidence type="ECO:0000256" key="6">
    <source>
        <dbReference type="ARBA" id="ARBA00022692"/>
    </source>
</evidence>
<dbReference type="Pfam" id="PF16905">
    <property type="entry name" value="GPHH"/>
    <property type="match status" value="1"/>
</dbReference>
<keyword evidence="13 19" id="KW-0472">Membrane</keyword>
<dbReference type="FunFam" id="1.20.120.350:FF:000001">
    <property type="entry name" value="Voltage-dependent L-type calcium channel subunit alpha"/>
    <property type="match status" value="1"/>
</dbReference>
<dbReference type="SMART" id="SM01062">
    <property type="entry name" value="Ca_chan_IQ"/>
    <property type="match status" value="1"/>
</dbReference>
<evidence type="ECO:0000313" key="22">
    <source>
        <dbReference type="RefSeq" id="XP_031558510.1"/>
    </source>
</evidence>
<feature type="transmembrane region" description="Helical" evidence="19">
    <location>
        <begin position="111"/>
        <end position="132"/>
    </location>
</feature>
<dbReference type="Gene3D" id="6.10.250.2500">
    <property type="match status" value="1"/>
</dbReference>
<dbReference type="PRINTS" id="PR00167">
    <property type="entry name" value="CACHANNEL"/>
</dbReference>
<evidence type="ECO:0000256" key="3">
    <source>
        <dbReference type="ARBA" id="ARBA00022553"/>
    </source>
</evidence>
<feature type="transmembrane region" description="Helical" evidence="19">
    <location>
        <begin position="1211"/>
        <end position="1230"/>
    </location>
</feature>
<dbReference type="Gene3D" id="1.20.120.350">
    <property type="entry name" value="Voltage-gated potassium channels. Chain C"/>
    <property type="match status" value="4"/>
</dbReference>
<protein>
    <submittedName>
        <fullName evidence="22">Voltage-dependent N-type calcium channel subunit alpha-1B-like</fullName>
    </submittedName>
</protein>